<dbReference type="Gene3D" id="3.30.70.1440">
    <property type="entry name" value="Multidrug efflux transporter AcrB pore domain"/>
    <property type="match status" value="1"/>
</dbReference>
<feature type="transmembrane region" description="Helical" evidence="1">
    <location>
        <begin position="360"/>
        <end position="380"/>
    </location>
</feature>
<feature type="transmembrane region" description="Helical" evidence="1">
    <location>
        <begin position="333"/>
        <end position="353"/>
    </location>
</feature>
<dbReference type="Gene3D" id="3.30.70.1430">
    <property type="entry name" value="Multidrug efflux transporter AcrB pore domain"/>
    <property type="match status" value="2"/>
</dbReference>
<dbReference type="PANTHER" id="PTHR32063">
    <property type="match status" value="1"/>
</dbReference>
<dbReference type="InterPro" id="IPR000731">
    <property type="entry name" value="SSD"/>
</dbReference>
<organism evidence="3 4">
    <name type="scientific">Reichenbachiella agariperforans</name>
    <dbReference type="NCBI Taxonomy" id="156994"/>
    <lineage>
        <taxon>Bacteria</taxon>
        <taxon>Pseudomonadati</taxon>
        <taxon>Bacteroidota</taxon>
        <taxon>Cytophagia</taxon>
        <taxon>Cytophagales</taxon>
        <taxon>Reichenbachiellaceae</taxon>
        <taxon>Reichenbachiella</taxon>
    </lineage>
</organism>
<dbReference type="STRING" id="156994.SAMN04488028_102493"/>
<feature type="transmembrane region" description="Helical" evidence="1">
    <location>
        <begin position="12"/>
        <end position="29"/>
    </location>
</feature>
<keyword evidence="1" id="KW-0812">Transmembrane</keyword>
<dbReference type="AlphaFoldDB" id="A0A1M6P0F7"/>
<sequence length="1044" mass="113725">MNIAEFSIKRPSFILVIFLLTSIAGLLSFNKIGYELLPEMSRPTLTITTIYPGAAPSEVESSVSKKIEDAISELDNLDEINSKSLESASIVIVNFKSGTDLDLMMQDAQREINNVISDLPDDAENPSISKISPNDLPILQISATSNMDGKYFYAQMDDKLIPQLQQLKGVASIDILGGEQRTISVSVDPEKLTYYNLSLLQVTRSISYANLDFPTGKVKGNGEAVTVRISGKFANVEEIRELIVSTTEDGGTVRLKDLARVTDDIADAESIARLNGKSAILLRIKKQGDANTVEVSESVLTKLEELEAHYDKQDLHFAVAQNDAEFTLEAVNAVLHDLEIAIILVAVVMLLFLHSFRNALIVMIAVPASLLATVAFMFAMGYTFNLMTLLAMSLVIGILVDDSIVVLENIYRHMEMGKSPKKAAIDGIAEIGLTAVSITLVIVIVFIPVTMVESFVADIFRQFSWTIVVATLFSLLVSFTLIPWLMSKFSKITHLNPKNPFQWILIQFESGLTWINDGYNNSLKWIMNKKWVLFAILLALFGMTGWIGSLGVIGSETFSSGDKGEFKLNLEYSKVTSIEANNLRTREIENWIASKPEVKMILTNVGGPSSGIGGTGLGDPYKSELNVILDQEQFKNVNTEAYMIETMNQIRAQYAGVKVGVSLVGMVNMGTAPIDVSVVGENYDEVIEVAHRVKDMIEHTPGANDVNVSVETGVPEVEIKIDRDKLSMLGLDVATVGATLQNSLQGNDDNEYREDGLEYPIMIQLTKFDRKNAEDVKQIPFINTKGQLITLSQFAEVNQSTSASMLERKDRIKSVGVTAFALGVPVGNVTQSIQQQMAAADFPETVSFVWGGDVKNQEESFGALGGAFGISLLLIYFILVALYDNFVYPLVVLLSIPVAVIGAMLALGLSVSTMSIFTILGMIMLLGLVAKNAILIVDFAIKLKGDGLSTREAVVQAGNDRLRPILMTTIAMVIAMIPIAIAAGAGAEWKNAMAWVLIGGLMSSLCLTIYLVPVAFEIADKATAWVQSKTKTTTSNSAKSVEPA</sequence>
<feature type="transmembrane region" description="Helical" evidence="1">
    <location>
        <begin position="386"/>
        <end position="407"/>
    </location>
</feature>
<dbReference type="SUPFAM" id="SSF82693">
    <property type="entry name" value="Multidrug efflux transporter AcrB pore domain, PN1, PN2, PC1 and PC2 subdomains"/>
    <property type="match status" value="2"/>
</dbReference>
<feature type="transmembrane region" description="Helical" evidence="1">
    <location>
        <begin position="916"/>
        <end position="941"/>
    </location>
</feature>
<keyword evidence="1" id="KW-1133">Transmembrane helix</keyword>
<dbReference type="GO" id="GO:0042910">
    <property type="term" value="F:xenobiotic transmembrane transporter activity"/>
    <property type="evidence" value="ECO:0007669"/>
    <property type="project" value="TreeGrafter"/>
</dbReference>
<dbReference type="RefSeq" id="WP_073121546.1">
    <property type="nucleotide sequence ID" value="NZ_FRAA01000002.1"/>
</dbReference>
<keyword evidence="4" id="KW-1185">Reference proteome</keyword>
<feature type="domain" description="SSD" evidence="2">
    <location>
        <begin position="359"/>
        <end position="488"/>
    </location>
</feature>
<evidence type="ECO:0000256" key="1">
    <source>
        <dbReference type="SAM" id="Phobius"/>
    </source>
</evidence>
<dbReference type="PRINTS" id="PR00702">
    <property type="entry name" value="ACRIFLAVINRP"/>
</dbReference>
<dbReference type="SUPFAM" id="SSF82714">
    <property type="entry name" value="Multidrug efflux transporter AcrB TolC docking domain, DN and DC subdomains"/>
    <property type="match status" value="2"/>
</dbReference>
<feature type="transmembrane region" description="Helical" evidence="1">
    <location>
        <begin position="890"/>
        <end position="910"/>
    </location>
</feature>
<dbReference type="PROSITE" id="PS50156">
    <property type="entry name" value="SSD"/>
    <property type="match status" value="1"/>
</dbReference>
<evidence type="ECO:0000313" key="4">
    <source>
        <dbReference type="Proteomes" id="UP000184474"/>
    </source>
</evidence>
<dbReference type="PANTHER" id="PTHR32063:SF0">
    <property type="entry name" value="SWARMING MOTILITY PROTEIN SWRC"/>
    <property type="match status" value="1"/>
</dbReference>
<feature type="transmembrane region" description="Helical" evidence="1">
    <location>
        <begin position="463"/>
        <end position="486"/>
    </location>
</feature>
<feature type="transmembrane region" description="Helical" evidence="1">
    <location>
        <begin position="531"/>
        <end position="553"/>
    </location>
</feature>
<reference evidence="4" key="1">
    <citation type="submission" date="2016-11" db="EMBL/GenBank/DDBJ databases">
        <authorList>
            <person name="Varghese N."/>
            <person name="Submissions S."/>
        </authorList>
    </citation>
    <scope>NUCLEOTIDE SEQUENCE [LARGE SCALE GENOMIC DNA]</scope>
    <source>
        <strain evidence="4">DSM 26134</strain>
    </source>
</reference>
<dbReference type="SUPFAM" id="SSF82866">
    <property type="entry name" value="Multidrug efflux transporter AcrB transmembrane domain"/>
    <property type="match status" value="2"/>
</dbReference>
<proteinExistence type="predicted"/>
<protein>
    <submittedName>
        <fullName evidence="3">Hydrophobic/amphiphilic exporter-1, HAE1 family</fullName>
    </submittedName>
</protein>
<dbReference type="Gene3D" id="1.20.1640.10">
    <property type="entry name" value="Multidrug efflux transporter AcrB transmembrane domain"/>
    <property type="match status" value="2"/>
</dbReference>
<keyword evidence="1" id="KW-0472">Membrane</keyword>
<dbReference type="Proteomes" id="UP000184474">
    <property type="component" value="Unassembled WGS sequence"/>
</dbReference>
<dbReference type="Gene3D" id="3.30.2090.10">
    <property type="entry name" value="Multidrug efflux transporter AcrB TolC docking domain, DN and DC subdomains"/>
    <property type="match status" value="2"/>
</dbReference>
<feature type="transmembrane region" description="Helical" evidence="1">
    <location>
        <begin position="428"/>
        <end position="451"/>
    </location>
</feature>
<dbReference type="Pfam" id="PF00873">
    <property type="entry name" value="ACR_tran"/>
    <property type="match status" value="1"/>
</dbReference>
<dbReference type="EMBL" id="FRAA01000002">
    <property type="protein sequence ID" value="SHK01401.1"/>
    <property type="molecule type" value="Genomic_DNA"/>
</dbReference>
<name>A0A1M6P0F7_REIAG</name>
<dbReference type="GO" id="GO:0005886">
    <property type="term" value="C:plasma membrane"/>
    <property type="evidence" value="ECO:0007669"/>
    <property type="project" value="TreeGrafter"/>
</dbReference>
<dbReference type="Gene3D" id="3.30.70.1320">
    <property type="entry name" value="Multidrug efflux transporter AcrB pore domain like"/>
    <property type="match status" value="1"/>
</dbReference>
<feature type="transmembrane region" description="Helical" evidence="1">
    <location>
        <begin position="992"/>
        <end position="1012"/>
    </location>
</feature>
<evidence type="ECO:0000259" key="2">
    <source>
        <dbReference type="PROSITE" id="PS50156"/>
    </source>
</evidence>
<gene>
    <name evidence="3" type="ORF">SAMN04488028_102493</name>
</gene>
<feature type="transmembrane region" description="Helical" evidence="1">
    <location>
        <begin position="861"/>
        <end position="883"/>
    </location>
</feature>
<dbReference type="InterPro" id="IPR001036">
    <property type="entry name" value="Acrflvin-R"/>
</dbReference>
<evidence type="ECO:0000313" key="3">
    <source>
        <dbReference type="EMBL" id="SHK01401.1"/>
    </source>
</evidence>
<feature type="transmembrane region" description="Helical" evidence="1">
    <location>
        <begin position="962"/>
        <end position="986"/>
    </location>
</feature>
<accession>A0A1M6P0F7</accession>
<dbReference type="InterPro" id="IPR027463">
    <property type="entry name" value="AcrB_DN_DC_subdom"/>
</dbReference>